<feature type="domain" description="G" evidence="3">
    <location>
        <begin position="220"/>
        <end position="300"/>
    </location>
</feature>
<protein>
    <submittedName>
        <fullName evidence="4">GTP-binding protein</fullName>
    </submittedName>
</protein>
<dbReference type="PANTHER" id="PTHR45782">
    <property type="entry name" value="MITOCHONDRIAL RIBOSOME-ASSOCIATED GTPASE 1"/>
    <property type="match status" value="1"/>
</dbReference>
<sequence length="504" mass="56768">MDLGLFSLYTLRFFFTAAGNSFCLRFCPTSLPAARHRNRNIRPEGKGGIKGEMRHGVCCRNVFDPVFMRRVKRTLASYKEAMDHSARKGMSREAFVDIGDKGPAWYLGHMQLASQSLTEKVKDADFVLEIRDARLPFSTENPNLRKIISGQPRLIVFNKAEMANEDCNRTIQQYYEKTGSFALFTSAKRSWRDTVEAVQRFVTHILPAQHFKTTAHVGLVVGMPNVGKSTLINSLRLAHEYQFHREDFRRPRTPEAVSISPGTTRGMKLVPVCRDPNIVLYDSPGLTLPGCFSKEAGLKLAACGIIPTNDITLPRSVVARYIYDVLTAAGIAEHMAECLHLPRAPISFDDCIAMICERSGTSGQTDLGNIDPVRAQMFLIHDFQMGNMGRITLDRLPSKVRRQLARNEHYQLGDGRDANMENDAENNEFLWTHHVKASDVVARYSDDMRDVMDELQGGMSTQTMVSHSRPQRDSTVISRMKGPISRVSVHDESFRQNTRIAPGR</sequence>
<dbReference type="CDD" id="cd01856">
    <property type="entry name" value="YlqF"/>
    <property type="match status" value="1"/>
</dbReference>
<keyword evidence="5" id="KW-1185">Reference proteome</keyword>
<dbReference type="GO" id="GO:0005525">
    <property type="term" value="F:GTP binding"/>
    <property type="evidence" value="ECO:0007669"/>
    <property type="project" value="UniProtKB-KW"/>
</dbReference>
<evidence type="ECO:0000313" key="5">
    <source>
        <dbReference type="Proteomes" id="UP000031737"/>
    </source>
</evidence>
<accession>A0A061J909</accession>
<reference evidence="4 5" key="1">
    <citation type="submission" date="2013-07" db="EMBL/GenBank/DDBJ databases">
        <authorList>
            <person name="Stoco P.H."/>
            <person name="Wagner G."/>
            <person name="Gerber A."/>
            <person name="Zaha A."/>
            <person name="Thompson C."/>
            <person name="Bartholomeu D.C."/>
            <person name="Luckemeyer D.D."/>
            <person name="Bahia D."/>
            <person name="Loreto E."/>
            <person name="Prestes E.B."/>
            <person name="Lima F.M."/>
            <person name="Rodrigues-Luiz G."/>
            <person name="Vallejo G.A."/>
            <person name="Filho J.F."/>
            <person name="Monteiro K.M."/>
            <person name="Tyler K.M."/>
            <person name="de Almeida L.G."/>
            <person name="Ortiz M.F."/>
            <person name="Siervo M.A."/>
            <person name="de Moraes M.H."/>
            <person name="Cunha O.L."/>
            <person name="Mendonca-Neto R."/>
            <person name="Silva R."/>
            <person name="Teixeira S.M."/>
            <person name="Murta S.M."/>
            <person name="Sincero T.C."/>
            <person name="Mendes T.A."/>
            <person name="Urmenyi T.P."/>
            <person name="Silva V.G."/>
            <person name="da Rocha W.D."/>
            <person name="Andersson B."/>
            <person name="Romanha A.J."/>
            <person name="Steindel M."/>
            <person name="de Vasconcelos A.T."/>
            <person name="Grisard E.C."/>
        </authorList>
    </citation>
    <scope>NUCLEOTIDE SEQUENCE [LARGE SCALE GENOMIC DNA]</scope>
    <source>
        <strain evidence="4 5">SC58</strain>
    </source>
</reference>
<evidence type="ECO:0000256" key="1">
    <source>
        <dbReference type="ARBA" id="ARBA00022741"/>
    </source>
</evidence>
<dbReference type="GO" id="GO:0032543">
    <property type="term" value="P:mitochondrial translation"/>
    <property type="evidence" value="ECO:0007669"/>
    <property type="project" value="TreeGrafter"/>
</dbReference>
<dbReference type="OrthoDB" id="269151at2759"/>
<gene>
    <name evidence="4" type="ORF">TRSC58_00323</name>
</gene>
<organism evidence="4 5">
    <name type="scientific">Trypanosoma rangeli SC58</name>
    <dbReference type="NCBI Taxonomy" id="429131"/>
    <lineage>
        <taxon>Eukaryota</taxon>
        <taxon>Discoba</taxon>
        <taxon>Euglenozoa</taxon>
        <taxon>Kinetoplastea</taxon>
        <taxon>Metakinetoplastina</taxon>
        <taxon>Trypanosomatida</taxon>
        <taxon>Trypanosomatidae</taxon>
        <taxon>Trypanosoma</taxon>
        <taxon>Herpetosoma</taxon>
    </lineage>
</organism>
<dbReference type="GO" id="GO:0005739">
    <property type="term" value="C:mitochondrion"/>
    <property type="evidence" value="ECO:0007669"/>
    <property type="project" value="TreeGrafter"/>
</dbReference>
<dbReference type="AlphaFoldDB" id="A0A061J909"/>
<comment type="caution">
    <text evidence="4">The sequence shown here is derived from an EMBL/GenBank/DDBJ whole genome shotgun (WGS) entry which is preliminary data.</text>
</comment>
<proteinExistence type="predicted"/>
<dbReference type="Pfam" id="PF01926">
    <property type="entry name" value="MMR_HSR1"/>
    <property type="match status" value="1"/>
</dbReference>
<dbReference type="InterPro" id="IPR006073">
    <property type="entry name" value="GTP-bd"/>
</dbReference>
<evidence type="ECO:0000259" key="3">
    <source>
        <dbReference type="Pfam" id="PF01926"/>
    </source>
</evidence>
<dbReference type="Proteomes" id="UP000031737">
    <property type="component" value="Unassembled WGS sequence"/>
</dbReference>
<dbReference type="GO" id="GO:0003924">
    <property type="term" value="F:GTPase activity"/>
    <property type="evidence" value="ECO:0007669"/>
    <property type="project" value="TreeGrafter"/>
</dbReference>
<dbReference type="SUPFAM" id="SSF52540">
    <property type="entry name" value="P-loop containing nucleoside triphosphate hydrolases"/>
    <property type="match status" value="1"/>
</dbReference>
<dbReference type="Gene3D" id="3.40.50.300">
    <property type="entry name" value="P-loop containing nucleotide triphosphate hydrolases"/>
    <property type="match status" value="1"/>
</dbReference>
<evidence type="ECO:0000256" key="2">
    <source>
        <dbReference type="ARBA" id="ARBA00023134"/>
    </source>
</evidence>
<dbReference type="Gene3D" id="1.10.1580.10">
    <property type="match status" value="1"/>
</dbReference>
<dbReference type="EMBL" id="AUPL01000323">
    <property type="protein sequence ID" value="ESL11918.1"/>
    <property type="molecule type" value="Genomic_DNA"/>
</dbReference>
<keyword evidence="1" id="KW-0547">Nucleotide-binding</keyword>
<dbReference type="InterPro" id="IPR023179">
    <property type="entry name" value="GTP-bd_ortho_bundle_sf"/>
</dbReference>
<evidence type="ECO:0000313" key="4">
    <source>
        <dbReference type="EMBL" id="ESL11918.1"/>
    </source>
</evidence>
<dbReference type="PANTHER" id="PTHR45782:SF4">
    <property type="entry name" value="MITOCHONDRIAL RIBOSOME-ASSOCIATED GTPASE 1"/>
    <property type="match status" value="1"/>
</dbReference>
<keyword evidence="2" id="KW-0342">GTP-binding</keyword>
<dbReference type="InterPro" id="IPR027417">
    <property type="entry name" value="P-loop_NTPase"/>
</dbReference>
<name>A0A061J909_TRYRA</name>
<dbReference type="VEuPathDB" id="TriTrypDB:TRSC58_00323"/>